<dbReference type="Gene3D" id="1.10.390.30">
    <property type="entry name" value="Peptidase M60, enhancin-like domain 3"/>
    <property type="match status" value="1"/>
</dbReference>
<dbReference type="SUPFAM" id="SSF52317">
    <property type="entry name" value="Class I glutamine amidotransferase-like"/>
    <property type="match status" value="1"/>
</dbReference>
<dbReference type="EMBL" id="DYDO01000007">
    <property type="protein sequence ID" value="DBA20382.1"/>
    <property type="molecule type" value="Genomic_DNA"/>
</dbReference>
<dbReference type="InterPro" id="IPR051244">
    <property type="entry name" value="TCAF"/>
</dbReference>
<comment type="caution">
    <text evidence="3">The sequence shown here is derived from an EMBL/GenBank/DDBJ whole genome shotgun (WGS) entry which is preliminary data.</text>
</comment>
<protein>
    <recommendedName>
        <fullName evidence="2">Peptidase M60 domain-containing protein</fullName>
    </recommendedName>
</protein>
<dbReference type="InterPro" id="IPR031161">
    <property type="entry name" value="Peptidase_M60_dom"/>
</dbReference>
<evidence type="ECO:0000256" key="1">
    <source>
        <dbReference type="ARBA" id="ARBA00009770"/>
    </source>
</evidence>
<feature type="domain" description="Peptidase M60" evidence="2">
    <location>
        <begin position="538"/>
        <end position="833"/>
    </location>
</feature>
<dbReference type="Proteomes" id="UP001181693">
    <property type="component" value="Unassembled WGS sequence"/>
</dbReference>
<dbReference type="GO" id="GO:0090314">
    <property type="term" value="P:positive regulation of protein targeting to membrane"/>
    <property type="evidence" value="ECO:0007669"/>
    <property type="project" value="TreeGrafter"/>
</dbReference>
<dbReference type="GO" id="GO:0044325">
    <property type="term" value="F:transmembrane transporter binding"/>
    <property type="evidence" value="ECO:0007669"/>
    <property type="project" value="TreeGrafter"/>
</dbReference>
<evidence type="ECO:0000313" key="3">
    <source>
        <dbReference type="EMBL" id="DBA20382.1"/>
    </source>
</evidence>
<dbReference type="AlphaFoldDB" id="A0AAV3A1W8"/>
<accession>A0AAV3A1W8</accession>
<evidence type="ECO:0000259" key="2">
    <source>
        <dbReference type="PROSITE" id="PS51723"/>
    </source>
</evidence>
<comment type="similarity">
    <text evidence="1">Belongs to the TCAF family.</text>
</comment>
<dbReference type="Pfam" id="PF13402">
    <property type="entry name" value="Peptidase_M60"/>
    <property type="match status" value="1"/>
</dbReference>
<dbReference type="FunFam" id="3.40.390.80:FF:000001">
    <property type="entry name" value="TRPM8 channel-associated factor 1"/>
    <property type="match status" value="1"/>
</dbReference>
<dbReference type="InterPro" id="IPR042279">
    <property type="entry name" value="Pep_M60_3"/>
</dbReference>
<dbReference type="InterPro" id="IPR029062">
    <property type="entry name" value="Class_I_gatase-like"/>
</dbReference>
<dbReference type="Pfam" id="PF17291">
    <property type="entry name" value="M60-like_N"/>
    <property type="match status" value="1"/>
</dbReference>
<dbReference type="Gene3D" id="3.40.390.80">
    <property type="entry name" value="Peptidase M60, enhancin-like domain 2"/>
    <property type="match status" value="1"/>
</dbReference>
<dbReference type="PROSITE" id="PS51723">
    <property type="entry name" value="PEPTIDASE_M60"/>
    <property type="match status" value="1"/>
</dbReference>
<name>A0AAV3A1W8_PYXAD</name>
<sequence length="908" mass="102191">MNPSESYKFLVKNIKSLNFIDEAMPCDLLLYGDSAFPVIVNPIGQVLIAASQYGKGRMVVMGHENYVASPNFKQFIENAIEWLKPSADSLVGIHKTFSSVVPILSEKGHKVEPTYEFYDKFGVYCMHAYDDRQSKELIAALKEGKGLLIAGQAWYWATKNEGKNVALDYPGNNVTAVAGIHFLSDYGQKGVYEPTPQIPISTLMSKYKWDPSKDLQQLLKGLTEVRLPESGSPSHLIVHGQRAFPLILDDSDKTYLAAAYYGKGRVVVATHEHQISQDSQKQLVSNLLSWLDAGKGGKIGIHWNLKEMQQFLEEGLESQLSSINKTFSVYCCTSYTDKDAENILEFVAEGGGLLIAGQAWYWASLNPGKDALIDYPGNKLINQFGISILGASAYPSPRKISILNSEDWAKGYQSRKALHQIMMLMDTSQEIKEPLASWMRKLSEDCATILAVGDQGKQAFYQYQGALINTLLKYGLPEVGVDRPIKGRSKEAFLLRIAAGLRNSLPNFETIITKLISGTSLPVSPPQKLQINCASKANTWQSTGLYVPPGKTSTLTFPESAINVGLQVQIGCHTDNLSHHTELRRAPVVVQKYVVDKVLLPVSTVFGGLLYVIVPERCDLGNIQISVQDAVLAPYCETSDSSWVETISDYPSPWAELETKNIILTVPSSSVRDLERPSETLVVWALIMQAVLKLSAVPPVLERKERIVADTQISNGWMHSGYPIMCHLKSVEDLVNIMNIKPDIWGALHELGHNREIREWSFPPHTNEALCNLWSVYVYENVFKIPREQAHGDLKPHVREERIWKYLKDGALLDNWNTWVCLETYLQLQEGFGWEPFINLFSDYRNIKDIKNDNTFKMNLWAQLFSQQVERNLVSFFKAWGWPIEKDLNEKLSSLPDWQENPMKKFTL</sequence>
<dbReference type="GO" id="GO:0005886">
    <property type="term" value="C:plasma membrane"/>
    <property type="evidence" value="ECO:0007669"/>
    <property type="project" value="TreeGrafter"/>
</dbReference>
<dbReference type="InterPro" id="IPR035423">
    <property type="entry name" value="M60-like_N"/>
</dbReference>
<dbReference type="SMART" id="SM01276">
    <property type="entry name" value="M60-like"/>
    <property type="match status" value="1"/>
</dbReference>
<dbReference type="PANTHER" id="PTHR15730:SF5">
    <property type="entry name" value="SI:CH211-210B2.2-RELATED"/>
    <property type="match status" value="1"/>
</dbReference>
<keyword evidence="4" id="KW-1185">Reference proteome</keyword>
<gene>
    <name evidence="3" type="ORF">GDO54_017170</name>
</gene>
<dbReference type="PANTHER" id="PTHR15730">
    <property type="entry name" value="EXPERIMENTAL AUTOIMMUNE PROSTATITIS ANTIGEN 2-RELATED"/>
    <property type="match status" value="1"/>
</dbReference>
<reference evidence="3" key="1">
    <citation type="thesis" date="2020" institute="ProQuest LLC" country="789 East Eisenhower Parkway, Ann Arbor, MI, USA">
        <title>Comparative Genomics and Chromosome Evolution.</title>
        <authorList>
            <person name="Mudd A.B."/>
        </authorList>
    </citation>
    <scope>NUCLEOTIDE SEQUENCE</scope>
    <source>
        <strain evidence="3">1538</strain>
        <tissue evidence="3">Blood</tissue>
    </source>
</reference>
<proteinExistence type="inferred from homology"/>
<organism evidence="3 4">
    <name type="scientific">Pyxicephalus adspersus</name>
    <name type="common">African bullfrog</name>
    <dbReference type="NCBI Taxonomy" id="30357"/>
    <lineage>
        <taxon>Eukaryota</taxon>
        <taxon>Metazoa</taxon>
        <taxon>Chordata</taxon>
        <taxon>Craniata</taxon>
        <taxon>Vertebrata</taxon>
        <taxon>Euteleostomi</taxon>
        <taxon>Amphibia</taxon>
        <taxon>Batrachia</taxon>
        <taxon>Anura</taxon>
        <taxon>Neobatrachia</taxon>
        <taxon>Ranoidea</taxon>
        <taxon>Pyxicephalidae</taxon>
        <taxon>Pyxicephalinae</taxon>
        <taxon>Pyxicephalus</taxon>
    </lineage>
</organism>
<evidence type="ECO:0000313" key="4">
    <source>
        <dbReference type="Proteomes" id="UP001181693"/>
    </source>
</evidence>